<dbReference type="RefSeq" id="WP_160771393.1">
    <property type="nucleotide sequence ID" value="NZ_WTYV01000002.1"/>
</dbReference>
<evidence type="ECO:0000259" key="1">
    <source>
        <dbReference type="Pfam" id="PF01494"/>
    </source>
</evidence>
<dbReference type="PRINTS" id="PR00469">
    <property type="entry name" value="PNDRDTASEII"/>
</dbReference>
<feature type="domain" description="FAD-binding" evidence="1">
    <location>
        <begin position="7"/>
        <end position="110"/>
    </location>
</feature>
<gene>
    <name evidence="2" type="ORF">GRI99_07485</name>
</gene>
<dbReference type="PANTHER" id="PTHR42685:SF22">
    <property type="entry name" value="CONDITIONED MEDIUM FACTOR RECEPTOR 1"/>
    <property type="match status" value="1"/>
</dbReference>
<dbReference type="Pfam" id="PF01494">
    <property type="entry name" value="FAD_binding_3"/>
    <property type="match status" value="1"/>
</dbReference>
<keyword evidence="3" id="KW-1185">Reference proteome</keyword>
<comment type="caution">
    <text evidence="2">The sequence shown here is derived from an EMBL/GenBank/DDBJ whole genome shotgun (WGS) entry which is preliminary data.</text>
</comment>
<dbReference type="OrthoDB" id="5652862at2"/>
<dbReference type="PROSITE" id="PS51257">
    <property type="entry name" value="PROKAR_LIPOPROTEIN"/>
    <property type="match status" value="1"/>
</dbReference>
<dbReference type="InterPro" id="IPR050407">
    <property type="entry name" value="Geranylgeranyl_reductase"/>
</dbReference>
<proteinExistence type="predicted"/>
<evidence type="ECO:0000313" key="2">
    <source>
        <dbReference type="EMBL" id="MXO71484.1"/>
    </source>
</evidence>
<dbReference type="InterPro" id="IPR002938">
    <property type="entry name" value="FAD-bd"/>
</dbReference>
<dbReference type="Gene3D" id="3.50.50.60">
    <property type="entry name" value="FAD/NAD(P)-binding domain"/>
    <property type="match status" value="1"/>
</dbReference>
<dbReference type="Proteomes" id="UP000466966">
    <property type="component" value="Unassembled WGS sequence"/>
</dbReference>
<dbReference type="InterPro" id="IPR036188">
    <property type="entry name" value="FAD/NAD-bd_sf"/>
</dbReference>
<dbReference type="GO" id="GO:0071949">
    <property type="term" value="F:FAD binding"/>
    <property type="evidence" value="ECO:0007669"/>
    <property type="project" value="InterPro"/>
</dbReference>
<name>A0A844YYD7_9SPHN</name>
<dbReference type="SUPFAM" id="SSF51905">
    <property type="entry name" value="FAD/NAD(P)-binding domain"/>
    <property type="match status" value="1"/>
</dbReference>
<dbReference type="PRINTS" id="PR00368">
    <property type="entry name" value="FADPNR"/>
</dbReference>
<dbReference type="AlphaFoldDB" id="A0A844YYD7"/>
<sequence length="366" mass="38205">MRHQGPLILGAGPAGCACAIVLARAGARPLLLDRHADAGDALCGGFLSWRSARQLQALDLSPEALGAHRVTRLRLFAGRRRADAPLPAPAWGLSRYALDNALRQRALAAGADLAVEHVREVERLMARGRRDWQGSALLLATGKHDVRGLPRPRTASDPALGLRLRLSPSATLSRELTGMIELHLFKGGYAGIVLQEDGTANICLAVRKSLLAGAGGSPARLLEQLARQHRNFGDRLEAGWQAAPLDSVGSVPYRFIARETVPGLFRLGDQAAVIPSLAGEGMGIALASGQLAAQHLLGGGAAAAPAYQTALARAACPPLAVAAAARALAENPLVQPLALAAVHIVPGLAELLMARTRIALPHLSCA</sequence>
<dbReference type="EMBL" id="WTYV01000002">
    <property type="protein sequence ID" value="MXO71484.1"/>
    <property type="molecule type" value="Genomic_DNA"/>
</dbReference>
<dbReference type="PANTHER" id="PTHR42685">
    <property type="entry name" value="GERANYLGERANYL DIPHOSPHATE REDUCTASE"/>
    <property type="match status" value="1"/>
</dbReference>
<reference evidence="2 3" key="1">
    <citation type="submission" date="2019-12" db="EMBL/GenBank/DDBJ databases">
        <title>Genomic-based taxomic classification of the family Erythrobacteraceae.</title>
        <authorList>
            <person name="Xu L."/>
        </authorList>
    </citation>
    <scope>NUCLEOTIDE SEQUENCE [LARGE SCALE GENOMIC DNA]</scope>
    <source>
        <strain evidence="2 3">M0322</strain>
    </source>
</reference>
<organism evidence="2 3">
    <name type="scientific">Alteraurantiacibacter buctensis</name>
    <dbReference type="NCBI Taxonomy" id="1503981"/>
    <lineage>
        <taxon>Bacteria</taxon>
        <taxon>Pseudomonadati</taxon>
        <taxon>Pseudomonadota</taxon>
        <taxon>Alphaproteobacteria</taxon>
        <taxon>Sphingomonadales</taxon>
        <taxon>Erythrobacteraceae</taxon>
        <taxon>Alteraurantiacibacter</taxon>
    </lineage>
</organism>
<evidence type="ECO:0000313" key="3">
    <source>
        <dbReference type="Proteomes" id="UP000466966"/>
    </source>
</evidence>
<protein>
    <submittedName>
        <fullName evidence="2">NAD(P)-binding protein</fullName>
    </submittedName>
</protein>
<accession>A0A844YYD7</accession>